<dbReference type="EMBL" id="JAGYPE020000003">
    <property type="protein sequence ID" value="MCH6264525.1"/>
    <property type="molecule type" value="Genomic_DNA"/>
</dbReference>
<evidence type="ECO:0000259" key="1">
    <source>
        <dbReference type="SMART" id="SM00849"/>
    </source>
</evidence>
<dbReference type="Proteomes" id="UP000677265">
    <property type="component" value="Unassembled WGS sequence"/>
</dbReference>
<dbReference type="CDD" id="cd07726">
    <property type="entry name" value="ST1585-like_MBL-fold"/>
    <property type="match status" value="1"/>
</dbReference>
<comment type="caution">
    <text evidence="2">The sequence shown here is derived from an EMBL/GenBank/DDBJ whole genome shotgun (WGS) entry which is preliminary data.</text>
</comment>
<dbReference type="Pfam" id="PF00753">
    <property type="entry name" value="Lactamase_B"/>
    <property type="match status" value="1"/>
</dbReference>
<dbReference type="SMART" id="SM00849">
    <property type="entry name" value="Lactamase_B"/>
    <property type="match status" value="1"/>
</dbReference>
<name>A0A9J6MMA8_9BACI</name>
<organism evidence="2 3">
    <name type="scientific">Neobacillus citreus</name>
    <dbReference type="NCBI Taxonomy" id="2833578"/>
    <lineage>
        <taxon>Bacteria</taxon>
        <taxon>Bacillati</taxon>
        <taxon>Bacillota</taxon>
        <taxon>Bacilli</taxon>
        <taxon>Bacillales</taxon>
        <taxon>Bacillaceae</taxon>
        <taxon>Neobacillus</taxon>
    </lineage>
</organism>
<reference evidence="2 3" key="1">
    <citation type="submission" date="2022-03" db="EMBL/GenBank/DDBJ databases">
        <title>Novel Bacillus species.</title>
        <authorList>
            <person name="Liu G."/>
        </authorList>
    </citation>
    <scope>NUCLEOTIDE SEQUENCE [LARGE SCALE GENOMIC DNA]</scope>
    <source>
        <strain evidence="2 3">FJAT-50051</strain>
    </source>
</reference>
<protein>
    <submittedName>
        <fullName evidence="2">MBL fold metallo-hydrolase</fullName>
    </submittedName>
</protein>
<dbReference type="InterPro" id="IPR037482">
    <property type="entry name" value="ST1585_MBL-fold"/>
</dbReference>
<dbReference type="SUPFAM" id="SSF56281">
    <property type="entry name" value="Metallo-hydrolase/oxidoreductase"/>
    <property type="match status" value="1"/>
</dbReference>
<dbReference type="AlphaFoldDB" id="A0A9J6MMA8"/>
<feature type="domain" description="Metallo-beta-lactamase" evidence="1">
    <location>
        <begin position="28"/>
        <end position="234"/>
    </location>
</feature>
<dbReference type="PANTHER" id="PTHR42951:SF22">
    <property type="entry name" value="METALLO BETA-LACTAMASE SUPERFAMILY LIPOPROTEIN"/>
    <property type="match status" value="1"/>
</dbReference>
<dbReference type="InterPro" id="IPR036866">
    <property type="entry name" value="RibonucZ/Hydroxyglut_hydro"/>
</dbReference>
<sequence>MEINMITKFYDLGNRIHLIDVFDLGLSNRTGTYVIIEDDITLVETGSSKSVPHILNGLKELDIDPRNVKNIIVTHIHLDHSGGAGLLLQDCPNATIFVHPKGARHLIDPSRLKLGAKAVYGDDFNRFFEPILPVPEEKIIIKEDGETLQIGKNRALTFFDTPGHSDHHFCILDSVSNGIFTGDTLGMNCEVVLADLGIKLILPLTSPNQFKPDGTLHSLERIKKLNVDRIYFGHFGVASDVEEVFKQIKSWLPLYVEIGEKAVQLNKDHTWIADQMFDRIKGELTRLGVPDSHQIYDYLQLELPISAMGIADYFSKKSDKTHLRV</sequence>
<proteinExistence type="predicted"/>
<gene>
    <name evidence="2" type="ORF">KHB02_003155</name>
</gene>
<accession>A0A9J6MMA8</accession>
<dbReference type="PANTHER" id="PTHR42951">
    <property type="entry name" value="METALLO-BETA-LACTAMASE DOMAIN-CONTAINING"/>
    <property type="match status" value="1"/>
</dbReference>
<dbReference type="InterPro" id="IPR001279">
    <property type="entry name" value="Metallo-B-lactamas"/>
</dbReference>
<dbReference type="Gene3D" id="3.60.15.10">
    <property type="entry name" value="Ribonuclease Z/Hydroxyacylglutathione hydrolase-like"/>
    <property type="match status" value="1"/>
</dbReference>
<evidence type="ECO:0000313" key="2">
    <source>
        <dbReference type="EMBL" id="MCH6264525.1"/>
    </source>
</evidence>
<evidence type="ECO:0000313" key="3">
    <source>
        <dbReference type="Proteomes" id="UP000677265"/>
    </source>
</evidence>
<keyword evidence="3" id="KW-1185">Reference proteome</keyword>
<dbReference type="RefSeq" id="WP_241113689.1">
    <property type="nucleotide sequence ID" value="NZ_JAGYPE020000003.1"/>
</dbReference>
<dbReference type="InterPro" id="IPR050855">
    <property type="entry name" value="NDM-1-like"/>
</dbReference>